<dbReference type="Pfam" id="PF17189">
    <property type="entry name" value="Glyco_hydro_30C"/>
    <property type="match status" value="1"/>
</dbReference>
<evidence type="ECO:0000313" key="8">
    <source>
        <dbReference type="EMBL" id="MCJ8208947.1"/>
    </source>
</evidence>
<dbReference type="SUPFAM" id="SSF51445">
    <property type="entry name" value="(Trans)glycosidases"/>
    <property type="match status" value="1"/>
</dbReference>
<evidence type="ECO:0000259" key="7">
    <source>
        <dbReference type="Pfam" id="PF17189"/>
    </source>
</evidence>
<evidence type="ECO:0000259" key="6">
    <source>
        <dbReference type="Pfam" id="PF02055"/>
    </source>
</evidence>
<evidence type="ECO:0000256" key="5">
    <source>
        <dbReference type="SAM" id="SignalP"/>
    </source>
</evidence>
<dbReference type="EMBL" id="JALJEJ010000002">
    <property type="protein sequence ID" value="MCJ8208947.1"/>
    <property type="molecule type" value="Genomic_DNA"/>
</dbReference>
<accession>A0A9X1X0F0</accession>
<dbReference type="RefSeq" id="WP_245128782.1">
    <property type="nucleotide sequence ID" value="NZ_JALJEJ010000002.1"/>
</dbReference>
<feature type="signal peptide" evidence="5">
    <location>
        <begin position="1"/>
        <end position="21"/>
    </location>
</feature>
<dbReference type="Pfam" id="PF02055">
    <property type="entry name" value="Glyco_hydro_30"/>
    <property type="match status" value="1"/>
</dbReference>
<dbReference type="GO" id="GO:0004348">
    <property type="term" value="F:glucosylceramidase activity"/>
    <property type="evidence" value="ECO:0007669"/>
    <property type="project" value="InterPro"/>
</dbReference>
<dbReference type="PANTHER" id="PTHR11069:SF23">
    <property type="entry name" value="LYSOSOMAL ACID GLUCOSYLCERAMIDASE"/>
    <property type="match status" value="1"/>
</dbReference>
<keyword evidence="3 4" id="KW-0378">Hydrolase</keyword>
<evidence type="ECO:0000313" key="9">
    <source>
        <dbReference type="Proteomes" id="UP001139450"/>
    </source>
</evidence>
<dbReference type="GO" id="GO:0016020">
    <property type="term" value="C:membrane"/>
    <property type="evidence" value="ECO:0007669"/>
    <property type="project" value="GOC"/>
</dbReference>
<dbReference type="Gene3D" id="2.60.40.1180">
    <property type="entry name" value="Golgi alpha-mannosidase II"/>
    <property type="match status" value="1"/>
</dbReference>
<evidence type="ECO:0000256" key="2">
    <source>
        <dbReference type="ARBA" id="ARBA00022729"/>
    </source>
</evidence>
<keyword evidence="9" id="KW-1185">Reference proteome</keyword>
<evidence type="ECO:0000256" key="3">
    <source>
        <dbReference type="ARBA" id="ARBA00022801"/>
    </source>
</evidence>
<dbReference type="PANTHER" id="PTHR11069">
    <property type="entry name" value="GLUCOSYLCERAMIDASE"/>
    <property type="match status" value="1"/>
</dbReference>
<keyword evidence="4" id="KW-0326">Glycosidase</keyword>
<organism evidence="8 9">
    <name type="scientific">Mucilaginibacter straminoryzae</name>
    <dbReference type="NCBI Taxonomy" id="2932774"/>
    <lineage>
        <taxon>Bacteria</taxon>
        <taxon>Pseudomonadati</taxon>
        <taxon>Bacteroidota</taxon>
        <taxon>Sphingobacteriia</taxon>
        <taxon>Sphingobacteriales</taxon>
        <taxon>Sphingobacteriaceae</taxon>
        <taxon>Mucilaginibacter</taxon>
    </lineage>
</organism>
<dbReference type="InterPro" id="IPR013780">
    <property type="entry name" value="Glyco_hydro_b"/>
</dbReference>
<reference evidence="8" key="1">
    <citation type="submission" date="2022-04" db="EMBL/GenBank/DDBJ databases">
        <title>Mucilaginibacter sp. RS28 isolated from freshwater.</title>
        <authorList>
            <person name="Ko S.-R."/>
        </authorList>
    </citation>
    <scope>NUCLEOTIDE SEQUENCE</scope>
    <source>
        <strain evidence="8">RS28</strain>
    </source>
</reference>
<protein>
    <submittedName>
        <fullName evidence="8">Glucosylceramidase</fullName>
    </submittedName>
</protein>
<proteinExistence type="inferred from homology"/>
<dbReference type="AlphaFoldDB" id="A0A9X1X0F0"/>
<dbReference type="PRINTS" id="PR00843">
    <property type="entry name" value="GLHYDRLASE30"/>
</dbReference>
<comment type="caution">
    <text evidence="8">The sequence shown here is derived from an EMBL/GenBank/DDBJ whole genome shotgun (WGS) entry which is preliminary data.</text>
</comment>
<keyword evidence="2 5" id="KW-0732">Signal</keyword>
<evidence type="ECO:0000256" key="1">
    <source>
        <dbReference type="ARBA" id="ARBA00005382"/>
    </source>
</evidence>
<gene>
    <name evidence="8" type="ORF">MUY27_04450</name>
</gene>
<dbReference type="InterPro" id="IPR017853">
    <property type="entry name" value="GH"/>
</dbReference>
<name>A0A9X1X0F0_9SPHI</name>
<dbReference type="InterPro" id="IPR033452">
    <property type="entry name" value="GH30_C"/>
</dbReference>
<feature type="domain" description="Glycosyl hydrolase family 30 beta sandwich" evidence="7">
    <location>
        <begin position="397"/>
        <end position="456"/>
    </location>
</feature>
<feature type="chain" id="PRO_5040773862" evidence="5">
    <location>
        <begin position="22"/>
        <end position="458"/>
    </location>
</feature>
<evidence type="ECO:0000256" key="4">
    <source>
        <dbReference type="RuleBase" id="RU361188"/>
    </source>
</evidence>
<dbReference type="Gene3D" id="3.20.20.80">
    <property type="entry name" value="Glycosidases"/>
    <property type="match status" value="1"/>
</dbReference>
<feature type="domain" description="Glycosyl hydrolase family 30 TIM-barrel" evidence="6">
    <location>
        <begin position="65"/>
        <end position="394"/>
    </location>
</feature>
<comment type="similarity">
    <text evidence="1 4">Belongs to the glycosyl hydrolase 30 family.</text>
</comment>
<sequence>MFKFFKAAAVIAVAAIVPAKAQVGFWLTNPDQSALFQQQKNLQFGKAANNLPAITVNDQQKYQQIDGFGYTLTGGSAVLINKLPADKRKALLDELFLTKGNGIGVSYLRISIGASDLNAEVFTYDDLPEGQTDEQLKQFSLAKDRDMVVILKDILKLNPKIKILGTPWSAPSWMKSNNSSKGGNLLPKYYDVYARYFVKYIKAMQAEGIAIDAITPQNEPLNPKNNPSMVMEAGEEAAFIKTALGPAFKAAGIKTKIITYDHNCDRPDYPMDILKDPEAAKYVDGSAFHLYGGKIDALSTVHDAYPNKHVYFTEQWVGAPGEFPGNLKWHVSQLIVGATRNWARNVLEWNLAADSKYEPHTPGGCTECLGAVTVEQDIKRNVAYYIIAHASKFVRPGSVRIASNLLESFPNVAFKTPEGKTVLIVINTGNDRGAFNIIAKGKSVKAELNAGAVGTFVW</sequence>
<dbReference type="InterPro" id="IPR001139">
    <property type="entry name" value="Glyco_hydro_30"/>
</dbReference>
<dbReference type="InterPro" id="IPR033453">
    <property type="entry name" value="Glyco_hydro_30_TIM-barrel"/>
</dbReference>
<dbReference type="Proteomes" id="UP001139450">
    <property type="component" value="Unassembled WGS sequence"/>
</dbReference>
<dbReference type="GO" id="GO:0006680">
    <property type="term" value="P:glucosylceramide catabolic process"/>
    <property type="evidence" value="ECO:0007669"/>
    <property type="project" value="TreeGrafter"/>
</dbReference>